<name>A0A3S5CK80_9PLAT</name>
<evidence type="ECO:0000313" key="3">
    <source>
        <dbReference type="Proteomes" id="UP000784294"/>
    </source>
</evidence>
<feature type="domain" description="Glycogen debranching enzyme glucanotransferase" evidence="1">
    <location>
        <begin position="49"/>
        <end position="143"/>
    </location>
</feature>
<sequence>MSDILSSPDNIRTNGSSFFTEIGTVSNATAQSPTVDSCSQEISLKCSGPRGGRRFGATIDFEAARSVLMGIEAGGMPLSQCTVGAYEGQLRSLLAKLNLEMKEEVVKHMDAAVGNILANLNYRFFDPAGPMLGKVTEETPIMWK</sequence>
<dbReference type="Pfam" id="PF14701">
    <property type="entry name" value="hDGE_amylase"/>
    <property type="match status" value="1"/>
</dbReference>
<organism evidence="2 3">
    <name type="scientific">Protopolystoma xenopodis</name>
    <dbReference type="NCBI Taxonomy" id="117903"/>
    <lineage>
        <taxon>Eukaryota</taxon>
        <taxon>Metazoa</taxon>
        <taxon>Spiralia</taxon>
        <taxon>Lophotrochozoa</taxon>
        <taxon>Platyhelminthes</taxon>
        <taxon>Monogenea</taxon>
        <taxon>Polyopisthocotylea</taxon>
        <taxon>Polystomatidea</taxon>
        <taxon>Polystomatidae</taxon>
        <taxon>Protopolystoma</taxon>
    </lineage>
</organism>
<dbReference type="Proteomes" id="UP000784294">
    <property type="component" value="Unassembled WGS sequence"/>
</dbReference>
<evidence type="ECO:0000313" key="2">
    <source>
        <dbReference type="EMBL" id="VEL28090.1"/>
    </source>
</evidence>
<gene>
    <name evidence="2" type="ORF">PXEA_LOCUS21530</name>
</gene>
<reference evidence="2" key="1">
    <citation type="submission" date="2018-11" db="EMBL/GenBank/DDBJ databases">
        <authorList>
            <consortium name="Pathogen Informatics"/>
        </authorList>
    </citation>
    <scope>NUCLEOTIDE SEQUENCE</scope>
</reference>
<dbReference type="InterPro" id="IPR032792">
    <property type="entry name" value="AGL_glucanoTrfase"/>
</dbReference>
<protein>
    <recommendedName>
        <fullName evidence="1">Glycogen debranching enzyme glucanotransferase domain-containing protein</fullName>
    </recommendedName>
</protein>
<accession>A0A3S5CK80</accession>
<dbReference type="AlphaFoldDB" id="A0A3S5CK80"/>
<comment type="caution">
    <text evidence="2">The sequence shown here is derived from an EMBL/GenBank/DDBJ whole genome shotgun (WGS) entry which is preliminary data.</text>
</comment>
<evidence type="ECO:0000259" key="1">
    <source>
        <dbReference type="Pfam" id="PF14701"/>
    </source>
</evidence>
<dbReference type="EMBL" id="CAAALY010092283">
    <property type="protein sequence ID" value="VEL28090.1"/>
    <property type="molecule type" value="Genomic_DNA"/>
</dbReference>
<proteinExistence type="predicted"/>
<keyword evidence="3" id="KW-1185">Reference proteome</keyword>